<dbReference type="InterPro" id="IPR036291">
    <property type="entry name" value="NAD(P)-bd_dom_sf"/>
</dbReference>
<dbReference type="SUPFAM" id="SSF51735">
    <property type="entry name" value="NAD(P)-binding Rossmann-fold domains"/>
    <property type="match status" value="1"/>
</dbReference>
<evidence type="ECO:0000313" key="2">
    <source>
        <dbReference type="EMBL" id="CAI8029779.1"/>
    </source>
</evidence>
<proteinExistence type="predicted"/>
<protein>
    <submittedName>
        <fullName evidence="2">Uncharacterized oxidoreductase YfiI</fullName>
    </submittedName>
</protein>
<keyword evidence="3" id="KW-1185">Reference proteome</keyword>
<dbReference type="EMBL" id="CASHTH010002436">
    <property type="protein sequence ID" value="CAI8029779.1"/>
    <property type="molecule type" value="Genomic_DNA"/>
</dbReference>
<evidence type="ECO:0000259" key="1">
    <source>
        <dbReference type="Pfam" id="PF01408"/>
    </source>
</evidence>
<evidence type="ECO:0000313" key="3">
    <source>
        <dbReference type="Proteomes" id="UP001174909"/>
    </source>
</evidence>
<feature type="domain" description="Gfo/Idh/MocA-like oxidoreductase N-terminal" evidence="1">
    <location>
        <begin position="7"/>
        <end position="105"/>
    </location>
</feature>
<reference evidence="2" key="1">
    <citation type="submission" date="2023-03" db="EMBL/GenBank/DDBJ databases">
        <authorList>
            <person name="Steffen K."/>
            <person name="Cardenas P."/>
        </authorList>
    </citation>
    <scope>NUCLEOTIDE SEQUENCE</scope>
</reference>
<gene>
    <name evidence="2" type="ORF">GBAR_LOCUS16891</name>
</gene>
<dbReference type="GO" id="GO:0000166">
    <property type="term" value="F:nucleotide binding"/>
    <property type="evidence" value="ECO:0007669"/>
    <property type="project" value="InterPro"/>
</dbReference>
<dbReference type="Gene3D" id="3.40.50.720">
    <property type="entry name" value="NAD(P)-binding Rossmann-like Domain"/>
    <property type="match status" value="1"/>
</dbReference>
<name>A0AA35SHZ1_GEOBA</name>
<accession>A0AA35SHZ1</accession>
<dbReference type="Proteomes" id="UP001174909">
    <property type="component" value="Unassembled WGS sequence"/>
</dbReference>
<organism evidence="2 3">
    <name type="scientific">Geodia barretti</name>
    <name type="common">Barrett's horny sponge</name>
    <dbReference type="NCBI Taxonomy" id="519541"/>
    <lineage>
        <taxon>Eukaryota</taxon>
        <taxon>Metazoa</taxon>
        <taxon>Porifera</taxon>
        <taxon>Demospongiae</taxon>
        <taxon>Heteroscleromorpha</taxon>
        <taxon>Tetractinellida</taxon>
        <taxon>Astrophorina</taxon>
        <taxon>Geodiidae</taxon>
        <taxon>Geodia</taxon>
    </lineage>
</organism>
<comment type="caution">
    <text evidence="2">The sequence shown here is derived from an EMBL/GenBank/DDBJ whole genome shotgun (WGS) entry which is preliminary data.</text>
</comment>
<dbReference type="PANTHER" id="PTHR43708:SF3">
    <property type="entry name" value="OXIDOREDUCTASE"/>
    <property type="match status" value="1"/>
</dbReference>
<dbReference type="Pfam" id="PF01408">
    <property type="entry name" value="GFO_IDH_MocA"/>
    <property type="match status" value="1"/>
</dbReference>
<sequence>MPLNRKIRYGMVGGGPDAFIGAVHRKAAALDGEIELVAGAFSSSPEKSRQQGAELFLNANRVYGSYQEMAEKESQLPDGERIDFVSIVTPNHIHFDVAKTFIEAGFMSSAINR</sequence>
<dbReference type="InterPro" id="IPR051317">
    <property type="entry name" value="Gfo/Idh/MocA_oxidoreduct"/>
</dbReference>
<dbReference type="AlphaFoldDB" id="A0AA35SHZ1"/>
<dbReference type="PANTHER" id="PTHR43708">
    <property type="entry name" value="CONSERVED EXPRESSED OXIDOREDUCTASE (EUROFUNG)"/>
    <property type="match status" value="1"/>
</dbReference>
<dbReference type="InterPro" id="IPR000683">
    <property type="entry name" value="Gfo/Idh/MocA-like_OxRdtase_N"/>
</dbReference>